<gene>
    <name evidence="2" type="ORF">WMW72_26760</name>
</gene>
<proteinExistence type="predicted"/>
<feature type="compositionally biased region" description="Low complexity" evidence="1">
    <location>
        <begin position="144"/>
        <end position="155"/>
    </location>
</feature>
<feature type="region of interest" description="Disordered" evidence="1">
    <location>
        <begin position="1"/>
        <end position="104"/>
    </location>
</feature>
<feature type="compositionally biased region" description="Basic and acidic residues" evidence="1">
    <location>
        <begin position="42"/>
        <end position="59"/>
    </location>
</feature>
<reference evidence="2 3" key="1">
    <citation type="submission" date="2024-04" db="EMBL/GenBank/DDBJ databases">
        <title>draft genome sequnece of Paenibacillus filicis.</title>
        <authorList>
            <person name="Kim D.-U."/>
        </authorList>
    </citation>
    <scope>NUCLEOTIDE SEQUENCE [LARGE SCALE GENOMIC DNA]</scope>
    <source>
        <strain evidence="2 3">KACC14197</strain>
    </source>
</reference>
<evidence type="ECO:0000313" key="3">
    <source>
        <dbReference type="Proteomes" id="UP001469365"/>
    </source>
</evidence>
<accession>A0ABU9DRN6</accession>
<evidence type="ECO:0000256" key="1">
    <source>
        <dbReference type="SAM" id="MobiDB-lite"/>
    </source>
</evidence>
<organism evidence="2 3">
    <name type="scientific">Paenibacillus filicis</name>
    <dbReference type="NCBI Taxonomy" id="669464"/>
    <lineage>
        <taxon>Bacteria</taxon>
        <taxon>Bacillati</taxon>
        <taxon>Bacillota</taxon>
        <taxon>Bacilli</taxon>
        <taxon>Bacillales</taxon>
        <taxon>Paenibacillaceae</taxon>
        <taxon>Paenibacillus</taxon>
    </lineage>
</organism>
<dbReference type="PROSITE" id="PS00018">
    <property type="entry name" value="EF_HAND_1"/>
    <property type="match status" value="1"/>
</dbReference>
<feature type="compositionally biased region" description="Basic and acidic residues" evidence="1">
    <location>
        <begin position="1"/>
        <end position="27"/>
    </location>
</feature>
<dbReference type="EMBL" id="JBBPCC010000021">
    <property type="protein sequence ID" value="MEK8131515.1"/>
    <property type="molecule type" value="Genomic_DNA"/>
</dbReference>
<comment type="caution">
    <text evidence="2">The sequence shown here is derived from an EMBL/GenBank/DDBJ whole genome shotgun (WGS) entry which is preliminary data.</text>
</comment>
<name>A0ABU9DRN6_9BACL</name>
<keyword evidence="3" id="KW-1185">Reference proteome</keyword>
<dbReference type="Proteomes" id="UP001469365">
    <property type="component" value="Unassembled WGS sequence"/>
</dbReference>
<dbReference type="InterPro" id="IPR018247">
    <property type="entry name" value="EF_Hand_1_Ca_BS"/>
</dbReference>
<protein>
    <submittedName>
        <fullName evidence="2">Post-transcriptional regulator</fullName>
    </submittedName>
</protein>
<dbReference type="InterPro" id="IPR025716">
    <property type="entry name" value="Post-transcriptional_regulator"/>
</dbReference>
<feature type="region of interest" description="Disordered" evidence="1">
    <location>
        <begin position="119"/>
        <end position="159"/>
    </location>
</feature>
<feature type="compositionally biased region" description="Low complexity" evidence="1">
    <location>
        <begin position="124"/>
        <end position="133"/>
    </location>
</feature>
<evidence type="ECO:0000313" key="2">
    <source>
        <dbReference type="EMBL" id="MEK8131515.1"/>
    </source>
</evidence>
<sequence>MGDDGKRLEGTDQERIEEPEQPVEREPGTPSDGRLEDEEPEIEGHPESRDMTEGARDSGLEDNSEASAGLAGEVPYMERFFASPDDAEEDASLARPEHEREQAEAWLGGWTVAEAVEAGDEEAAAASDAAVLEPDAEKPENSVEPAAAASPDAESGSLVDPELFPETEDDDAENVMTGEELSLMIEEICTSKAEEFRMLGYEYVTGSEIWECVSDKYRKQGLPALHRIVNDILSLKVTSFMNWMTMSAFKDPRIM</sequence>
<dbReference type="RefSeq" id="WP_341418642.1">
    <property type="nucleotide sequence ID" value="NZ_JBBPCC010000021.1"/>
</dbReference>
<dbReference type="Pfam" id="PF13797">
    <property type="entry name" value="Post_transc_reg"/>
    <property type="match status" value="1"/>
</dbReference>